<sequence>MAADEDLTDDYVAALLAKDAKESSIKYSSVGLEAFGRSKPPASKPKPNTRFLRNIIKDTDSHNAALLAKEAAESRARLEKLARSSPQRIERQGGDIRKRQLGDIAAILGGRPSKRKRVEKGGRGEREGRRVNTSSEDEKEERPRGKESREHKDKDREEETWSRGHRSHRRHRSVSEERGKDREGRRERERSRSRSPREHRNKDKESRHRHRSPRRKRSRSRSPSRTREKSHRSYRHRRSPSNERKLSKPEPKKPEKPDYDSDPLDDIIGPRPPPIPEVHRKGRGTISQASGIDSRFSANYDPMADVHLDFDEENDWDQALEALKDRVKWKQQGADRLRAAGFTEEEVGKWEKGGEKREEDVKWSKRGEGREWDRGKVVGDDGAVSFEPKFGRLTDS</sequence>
<name>A0ABR4C7X6_9HELO</name>
<evidence type="ECO:0000313" key="3">
    <source>
        <dbReference type="Proteomes" id="UP001595075"/>
    </source>
</evidence>
<feature type="compositionally biased region" description="Basic and acidic residues" evidence="1">
    <location>
        <begin position="119"/>
        <end position="130"/>
    </location>
</feature>
<proteinExistence type="predicted"/>
<feature type="compositionally biased region" description="Basic and acidic residues" evidence="1">
    <location>
        <begin position="77"/>
        <end position="101"/>
    </location>
</feature>
<evidence type="ECO:0000256" key="1">
    <source>
        <dbReference type="SAM" id="MobiDB-lite"/>
    </source>
</evidence>
<dbReference type="PANTHER" id="PTHR40132">
    <property type="entry name" value="PRE-MRNA-SPLICING FACTOR 38B"/>
    <property type="match status" value="1"/>
</dbReference>
<organism evidence="2 3">
    <name type="scientific">Oculimacula yallundae</name>
    <dbReference type="NCBI Taxonomy" id="86028"/>
    <lineage>
        <taxon>Eukaryota</taxon>
        <taxon>Fungi</taxon>
        <taxon>Dikarya</taxon>
        <taxon>Ascomycota</taxon>
        <taxon>Pezizomycotina</taxon>
        <taxon>Leotiomycetes</taxon>
        <taxon>Helotiales</taxon>
        <taxon>Ploettnerulaceae</taxon>
        <taxon>Oculimacula</taxon>
    </lineage>
</organism>
<feature type="compositionally biased region" description="Basic residues" evidence="1">
    <location>
        <begin position="207"/>
        <end position="239"/>
    </location>
</feature>
<dbReference type="Proteomes" id="UP001595075">
    <property type="component" value="Unassembled WGS sequence"/>
</dbReference>
<feature type="compositionally biased region" description="Basic and acidic residues" evidence="1">
    <location>
        <begin position="173"/>
        <end position="206"/>
    </location>
</feature>
<feature type="compositionally biased region" description="Basic and acidic residues" evidence="1">
    <location>
        <begin position="240"/>
        <end position="259"/>
    </location>
</feature>
<keyword evidence="3" id="KW-1185">Reference proteome</keyword>
<feature type="compositionally biased region" description="Basic and acidic residues" evidence="1">
    <location>
        <begin position="140"/>
        <end position="162"/>
    </location>
</feature>
<accession>A0ABR4C7X6</accession>
<dbReference type="EMBL" id="JAZHXI010000012">
    <property type="protein sequence ID" value="KAL2065631.1"/>
    <property type="molecule type" value="Genomic_DNA"/>
</dbReference>
<reference evidence="2 3" key="1">
    <citation type="journal article" date="2024" name="Commun. Biol.">
        <title>Comparative genomic analysis of thermophilic fungi reveals convergent evolutionary adaptations and gene losses.</title>
        <authorList>
            <person name="Steindorff A.S."/>
            <person name="Aguilar-Pontes M.V."/>
            <person name="Robinson A.J."/>
            <person name="Andreopoulos B."/>
            <person name="LaButti K."/>
            <person name="Kuo A."/>
            <person name="Mondo S."/>
            <person name="Riley R."/>
            <person name="Otillar R."/>
            <person name="Haridas S."/>
            <person name="Lipzen A."/>
            <person name="Grimwood J."/>
            <person name="Schmutz J."/>
            <person name="Clum A."/>
            <person name="Reid I.D."/>
            <person name="Moisan M.C."/>
            <person name="Butler G."/>
            <person name="Nguyen T.T.M."/>
            <person name="Dewar K."/>
            <person name="Conant G."/>
            <person name="Drula E."/>
            <person name="Henrissat B."/>
            <person name="Hansel C."/>
            <person name="Singer S."/>
            <person name="Hutchinson M.I."/>
            <person name="de Vries R.P."/>
            <person name="Natvig D.O."/>
            <person name="Powell A.J."/>
            <person name="Tsang A."/>
            <person name="Grigoriev I.V."/>
        </authorList>
    </citation>
    <scope>NUCLEOTIDE SEQUENCE [LARGE SCALE GENOMIC DNA]</scope>
    <source>
        <strain evidence="2 3">CBS 494.80</strain>
    </source>
</reference>
<feature type="compositionally biased region" description="Basic and acidic residues" evidence="1">
    <location>
        <begin position="346"/>
        <end position="379"/>
    </location>
</feature>
<gene>
    <name evidence="2" type="ORF">VTL71DRAFT_3301</name>
</gene>
<feature type="compositionally biased region" description="Basic residues" evidence="1">
    <location>
        <begin position="163"/>
        <end position="172"/>
    </location>
</feature>
<feature type="region of interest" description="Disordered" evidence="1">
    <location>
        <begin position="77"/>
        <end position="297"/>
    </location>
</feature>
<evidence type="ECO:0000313" key="2">
    <source>
        <dbReference type="EMBL" id="KAL2065631.1"/>
    </source>
</evidence>
<evidence type="ECO:0008006" key="4">
    <source>
        <dbReference type="Google" id="ProtNLM"/>
    </source>
</evidence>
<protein>
    <recommendedName>
        <fullName evidence="4">Pre-mRNA-splicing factor 38B</fullName>
    </recommendedName>
</protein>
<comment type="caution">
    <text evidence="2">The sequence shown here is derived from an EMBL/GenBank/DDBJ whole genome shotgun (WGS) entry which is preliminary data.</text>
</comment>
<feature type="region of interest" description="Disordered" evidence="1">
    <location>
        <begin position="346"/>
        <end position="396"/>
    </location>
</feature>
<dbReference type="PANTHER" id="PTHR40132:SF1">
    <property type="entry name" value="PRE-MRNA-SPLICING FACTOR 38B"/>
    <property type="match status" value="1"/>
</dbReference>